<gene>
    <name evidence="5" type="ORF">GCM10022381_08870</name>
</gene>
<sequence length="125" mass="13269">MRVGTVLERIEATKIIFSRRKRERAIRLVDGLGALVEPDGSAVSSATLVSLSDTAMGTLTPRELTVLTLVAAGSTNAAIAGHLSCSPRTVAKHLEHVYSKLHVSNRAAAAARLATELAENRRAAR</sequence>
<dbReference type="SMART" id="SM00421">
    <property type="entry name" value="HTH_LUXR"/>
    <property type="match status" value="1"/>
</dbReference>
<dbReference type="EMBL" id="BAABCN010000002">
    <property type="protein sequence ID" value="GAA3867605.1"/>
    <property type="molecule type" value="Genomic_DNA"/>
</dbReference>
<keyword evidence="1" id="KW-0805">Transcription regulation</keyword>
<evidence type="ECO:0000313" key="6">
    <source>
        <dbReference type="Proteomes" id="UP001501803"/>
    </source>
</evidence>
<proteinExistence type="predicted"/>
<dbReference type="Pfam" id="PF00196">
    <property type="entry name" value="GerE"/>
    <property type="match status" value="1"/>
</dbReference>
<dbReference type="SUPFAM" id="SSF46894">
    <property type="entry name" value="C-terminal effector domain of the bipartite response regulators"/>
    <property type="match status" value="1"/>
</dbReference>
<dbReference type="PANTHER" id="PTHR44688:SF16">
    <property type="entry name" value="DNA-BINDING TRANSCRIPTIONAL ACTIVATOR DEVR_DOSR"/>
    <property type="match status" value="1"/>
</dbReference>
<dbReference type="PROSITE" id="PS00622">
    <property type="entry name" value="HTH_LUXR_1"/>
    <property type="match status" value="1"/>
</dbReference>
<keyword evidence="3" id="KW-0804">Transcription</keyword>
<comment type="caution">
    <text evidence="5">The sequence shown here is derived from an EMBL/GenBank/DDBJ whole genome shotgun (WGS) entry which is preliminary data.</text>
</comment>
<evidence type="ECO:0000259" key="4">
    <source>
        <dbReference type="PROSITE" id="PS50043"/>
    </source>
</evidence>
<reference evidence="6" key="1">
    <citation type="journal article" date="2019" name="Int. J. Syst. Evol. Microbiol.">
        <title>The Global Catalogue of Microorganisms (GCM) 10K type strain sequencing project: providing services to taxonomists for standard genome sequencing and annotation.</title>
        <authorList>
            <consortium name="The Broad Institute Genomics Platform"/>
            <consortium name="The Broad Institute Genome Sequencing Center for Infectious Disease"/>
            <person name="Wu L."/>
            <person name="Ma J."/>
        </authorList>
    </citation>
    <scope>NUCLEOTIDE SEQUENCE [LARGE SCALE GENOMIC DNA]</scope>
    <source>
        <strain evidence="6">JCM 17021</strain>
    </source>
</reference>
<evidence type="ECO:0000256" key="3">
    <source>
        <dbReference type="ARBA" id="ARBA00023163"/>
    </source>
</evidence>
<dbReference type="PRINTS" id="PR00038">
    <property type="entry name" value="HTHLUXR"/>
</dbReference>
<feature type="domain" description="HTH luxR-type" evidence="4">
    <location>
        <begin position="52"/>
        <end position="117"/>
    </location>
</feature>
<dbReference type="InterPro" id="IPR000792">
    <property type="entry name" value="Tscrpt_reg_LuxR_C"/>
</dbReference>
<keyword evidence="2" id="KW-0238">DNA-binding</keyword>
<evidence type="ECO:0000313" key="5">
    <source>
        <dbReference type="EMBL" id="GAA3867605.1"/>
    </source>
</evidence>
<dbReference type="Gene3D" id="1.10.10.10">
    <property type="entry name" value="Winged helix-like DNA-binding domain superfamily/Winged helix DNA-binding domain"/>
    <property type="match status" value="1"/>
</dbReference>
<evidence type="ECO:0000256" key="2">
    <source>
        <dbReference type="ARBA" id="ARBA00023125"/>
    </source>
</evidence>
<dbReference type="PROSITE" id="PS50043">
    <property type="entry name" value="HTH_LUXR_2"/>
    <property type="match status" value="1"/>
</dbReference>
<accession>A0ABP7K7E5</accession>
<organism evidence="5 6">
    <name type="scientific">Leifsonia kafniensis</name>
    <dbReference type="NCBI Taxonomy" id="475957"/>
    <lineage>
        <taxon>Bacteria</taxon>
        <taxon>Bacillati</taxon>
        <taxon>Actinomycetota</taxon>
        <taxon>Actinomycetes</taxon>
        <taxon>Micrococcales</taxon>
        <taxon>Microbacteriaceae</taxon>
        <taxon>Leifsonia</taxon>
    </lineage>
</organism>
<dbReference type="PANTHER" id="PTHR44688">
    <property type="entry name" value="DNA-BINDING TRANSCRIPTIONAL ACTIVATOR DEVR_DOSR"/>
    <property type="match status" value="1"/>
</dbReference>
<keyword evidence="6" id="KW-1185">Reference proteome</keyword>
<evidence type="ECO:0000256" key="1">
    <source>
        <dbReference type="ARBA" id="ARBA00023015"/>
    </source>
</evidence>
<name>A0ABP7K7E5_9MICO</name>
<dbReference type="InterPro" id="IPR036388">
    <property type="entry name" value="WH-like_DNA-bd_sf"/>
</dbReference>
<dbReference type="Proteomes" id="UP001501803">
    <property type="component" value="Unassembled WGS sequence"/>
</dbReference>
<protein>
    <recommendedName>
        <fullName evidence="4">HTH luxR-type domain-containing protein</fullName>
    </recommendedName>
</protein>
<dbReference type="InterPro" id="IPR016032">
    <property type="entry name" value="Sig_transdc_resp-reg_C-effctor"/>
</dbReference>
<dbReference type="CDD" id="cd06170">
    <property type="entry name" value="LuxR_C_like"/>
    <property type="match status" value="1"/>
</dbReference>